<dbReference type="Proteomes" id="UP001187734">
    <property type="component" value="Unassembled WGS sequence"/>
</dbReference>
<evidence type="ECO:0000313" key="2">
    <source>
        <dbReference type="EMBL" id="SPJ85854.1"/>
    </source>
</evidence>
<name>A0AAE8MKH7_9HYPO</name>
<keyword evidence="3" id="KW-1185">Reference proteome</keyword>
<dbReference type="EMBL" id="ONZP01000502">
    <property type="protein sequence ID" value="SPJ85854.1"/>
    <property type="molecule type" value="Genomic_DNA"/>
</dbReference>
<dbReference type="InterPro" id="IPR028994">
    <property type="entry name" value="Integrin_alpha_N"/>
</dbReference>
<protein>
    <submittedName>
        <fullName evidence="2">Uncharacterized protein</fullName>
    </submittedName>
</protein>
<organism evidence="2 3">
    <name type="scientific">Fusarium torulosum</name>
    <dbReference type="NCBI Taxonomy" id="33205"/>
    <lineage>
        <taxon>Eukaryota</taxon>
        <taxon>Fungi</taxon>
        <taxon>Dikarya</taxon>
        <taxon>Ascomycota</taxon>
        <taxon>Pezizomycotina</taxon>
        <taxon>Sordariomycetes</taxon>
        <taxon>Hypocreomycetidae</taxon>
        <taxon>Hypocreales</taxon>
        <taxon>Nectriaceae</taxon>
        <taxon>Fusarium</taxon>
    </lineage>
</organism>
<reference evidence="2" key="1">
    <citation type="submission" date="2018-03" db="EMBL/GenBank/DDBJ databases">
        <authorList>
            <person name="Guldener U."/>
        </authorList>
    </citation>
    <scope>NUCLEOTIDE SEQUENCE</scope>
</reference>
<feature type="region of interest" description="Disordered" evidence="1">
    <location>
        <begin position="252"/>
        <end position="285"/>
    </location>
</feature>
<evidence type="ECO:0000313" key="3">
    <source>
        <dbReference type="Proteomes" id="UP001187734"/>
    </source>
</evidence>
<accession>A0AAE8MKH7</accession>
<sequence>MDHSACGRSVVSEGYFGLANEDVDKLKDMSPADMIDQVQYHEALQNSEEVKFLMYYIASLREYKHDTYYRLPPPPFVRRITASPNRNERFSKFLQYRRDGTPLSLRCLTDDHKWGRTEEALRQEAPGMLIYRRLNRPPTDIFGASPIQGVKFGSFRQLGFAFWDMWRMHLLGDGKADHIVQYHGGATRTYRNNGNILIGEGRKWNDMGTIAGGVSPQGPVHYADINGDRKADYLVVFYGGAINACMDNHDWALKPPDRPDQPIPTEPGEGGDGDEGSSGGGGDDDVVYIDPKIWDSKNPRTGCQPPCTLVLPPWSLSSKTTIGFPVLTGTLKETWPEPTNGVTKYRTTTITVRITLPPLTTSEIDVSNIVLIGSISKSIPVRGSL</sequence>
<proteinExistence type="predicted"/>
<comment type="caution">
    <text evidence="2">The sequence shown here is derived from an EMBL/GenBank/DDBJ whole genome shotgun (WGS) entry which is preliminary data.</text>
</comment>
<evidence type="ECO:0000256" key="1">
    <source>
        <dbReference type="SAM" id="MobiDB-lite"/>
    </source>
</evidence>
<dbReference type="SUPFAM" id="SSF69318">
    <property type="entry name" value="Integrin alpha N-terminal domain"/>
    <property type="match status" value="1"/>
</dbReference>
<dbReference type="AlphaFoldDB" id="A0AAE8MKH7"/>
<gene>
    <name evidence="2" type="ORF">FTOL_11637</name>
</gene>